<dbReference type="OrthoDB" id="9803665at2"/>
<keyword evidence="17" id="KW-1185">Reference proteome</keyword>
<dbReference type="GO" id="GO:0016020">
    <property type="term" value="C:membrane"/>
    <property type="evidence" value="ECO:0007669"/>
    <property type="project" value="GOC"/>
</dbReference>
<dbReference type="Proteomes" id="UP000006048">
    <property type="component" value="Chromosome"/>
</dbReference>
<organism evidence="16 17">
    <name type="scientific">Turneriella parva (strain ATCC BAA-1111 / DSM 21527 / NCTC 11395 / H)</name>
    <name type="common">Leptospira parva</name>
    <dbReference type="NCBI Taxonomy" id="869212"/>
    <lineage>
        <taxon>Bacteria</taxon>
        <taxon>Pseudomonadati</taxon>
        <taxon>Spirochaetota</taxon>
        <taxon>Spirochaetia</taxon>
        <taxon>Leptospirales</taxon>
        <taxon>Leptospiraceae</taxon>
        <taxon>Turneriella</taxon>
    </lineage>
</organism>
<evidence type="ECO:0000256" key="15">
    <source>
        <dbReference type="RuleBase" id="RU000382"/>
    </source>
</evidence>
<dbReference type="KEGG" id="tpx:Turpa_2184"/>
<dbReference type="PANTHER" id="PTHR42735">
    <property type="match status" value="1"/>
</dbReference>
<dbReference type="EMBL" id="CP002959">
    <property type="protein sequence ID" value="AFM12829.1"/>
    <property type="molecule type" value="Genomic_DNA"/>
</dbReference>
<evidence type="ECO:0000256" key="5">
    <source>
        <dbReference type="ARBA" id="ARBA00022692"/>
    </source>
</evidence>
<comment type="pathway">
    <text evidence="4">Sphingolipid metabolism.</text>
</comment>
<evidence type="ECO:0000256" key="12">
    <source>
        <dbReference type="ARBA" id="ARBA00023239"/>
    </source>
</evidence>
<dbReference type="Pfam" id="PF00282">
    <property type="entry name" value="Pyridoxal_deC"/>
    <property type="match status" value="1"/>
</dbReference>
<comment type="pathway">
    <text evidence="3">Lipid metabolism; sphingolipid metabolism.</text>
</comment>
<comment type="cofactor">
    <cofactor evidence="1 14 15">
        <name>pyridoxal 5'-phosphate</name>
        <dbReference type="ChEBI" id="CHEBI:597326"/>
    </cofactor>
</comment>
<dbReference type="GO" id="GO:0019752">
    <property type="term" value="P:carboxylic acid metabolic process"/>
    <property type="evidence" value="ECO:0007669"/>
    <property type="project" value="InterPro"/>
</dbReference>
<dbReference type="Gene3D" id="6.10.140.2150">
    <property type="match status" value="1"/>
</dbReference>
<keyword evidence="5" id="KW-0812">Transmembrane</keyword>
<dbReference type="STRING" id="869212.Turpa_2184"/>
<dbReference type="Gene3D" id="3.90.1150.10">
    <property type="entry name" value="Aspartate Aminotransferase, domain 1"/>
    <property type="match status" value="1"/>
</dbReference>
<protein>
    <submittedName>
        <fullName evidence="16">Pyridoxal-dependent decarboxylase</fullName>
    </submittedName>
</protein>
<dbReference type="FunFam" id="3.40.640.10:FF:000020">
    <property type="entry name" value="sphingosine-1-phosphate lyase 1"/>
    <property type="match status" value="1"/>
</dbReference>
<keyword evidence="11" id="KW-0472">Membrane</keyword>
<dbReference type="InterPro" id="IPR050477">
    <property type="entry name" value="GrpII_AminoAcid_Decarb"/>
</dbReference>
<evidence type="ECO:0000256" key="7">
    <source>
        <dbReference type="ARBA" id="ARBA00022898"/>
    </source>
</evidence>
<dbReference type="HOGENOM" id="CLU_028929_1_0_12"/>
<name>I4B6C2_TURPD</name>
<evidence type="ECO:0000256" key="10">
    <source>
        <dbReference type="ARBA" id="ARBA00023098"/>
    </source>
</evidence>
<sequence length="513" mass="56517">MDPEIIAEYQKKFPEVFSIVEGILERFPELDKLLKSQGAVKEQIEAQSKQVLEAVAKDMKPYRDQFETFRQLPAEGRARADVLKELKTMQQAEIKKWKEGYVSGAVYHGDNSHIEYLNEAYAIHSQSNPLHTDLWPSASKFEAEVISMVGRMLSEGAGESVQSELCGSVTSGGSESILLAMKTYRDMAEAERGVKNPEMVAPVTAHAAFDKAAQYFKIKLRKVPVDGSFRADVNAVKKAINGNTVVVIGSAPAFPHGVVDPIEEMSELARAKNIPFHTDACLGGFVLPFARKLGYKVPKFDFNLPGVTSISVDTHKYGYAAKGTSVILYRNAKIRHHQFFTVTNWPGGMYFSPTFAGSRPGGLSAAAWAALVSIGEKGYLEAARRILETADFIKKEIVKIPELKLLGDALYVIAFASDSLDIYKVMEHMTHKGYSLNGLHRPACVHIALTLRHAEPGVKERFIEDLKAAVLHVKANPSEKGSSAPIYGMAATLPVRSVVGDILKTYMDAYYKV</sequence>
<accession>I4B6C2</accession>
<dbReference type="PATRIC" id="fig|869212.3.peg.2195"/>
<evidence type="ECO:0000256" key="13">
    <source>
        <dbReference type="ARBA" id="ARBA00038302"/>
    </source>
</evidence>
<dbReference type="SUPFAM" id="SSF53383">
    <property type="entry name" value="PLP-dependent transferases"/>
    <property type="match status" value="1"/>
</dbReference>
<keyword evidence="10" id="KW-0443">Lipid metabolism</keyword>
<evidence type="ECO:0000256" key="6">
    <source>
        <dbReference type="ARBA" id="ARBA00022824"/>
    </source>
</evidence>
<keyword evidence="9" id="KW-1133">Transmembrane helix</keyword>
<gene>
    <name evidence="16" type="ordered locus">Turpa_2184</name>
</gene>
<proteinExistence type="inferred from homology"/>
<dbReference type="InterPro" id="IPR015421">
    <property type="entry name" value="PyrdxlP-dep_Trfase_major"/>
</dbReference>
<reference evidence="16 17" key="1">
    <citation type="submission" date="2012-06" db="EMBL/GenBank/DDBJ databases">
        <title>The complete chromosome of genome of Turneriella parva DSM 21527.</title>
        <authorList>
            <consortium name="US DOE Joint Genome Institute (JGI-PGF)"/>
            <person name="Lucas S."/>
            <person name="Han J."/>
            <person name="Lapidus A."/>
            <person name="Bruce D."/>
            <person name="Goodwin L."/>
            <person name="Pitluck S."/>
            <person name="Peters L."/>
            <person name="Kyrpides N."/>
            <person name="Mavromatis K."/>
            <person name="Ivanova N."/>
            <person name="Mikhailova N."/>
            <person name="Chertkov O."/>
            <person name="Detter J.C."/>
            <person name="Tapia R."/>
            <person name="Han C."/>
            <person name="Land M."/>
            <person name="Hauser L."/>
            <person name="Markowitz V."/>
            <person name="Cheng J.-F."/>
            <person name="Hugenholtz P."/>
            <person name="Woyke T."/>
            <person name="Wu D."/>
            <person name="Gronow S."/>
            <person name="Wellnitz S."/>
            <person name="Brambilla E."/>
            <person name="Klenk H.-P."/>
            <person name="Eisen J.A."/>
        </authorList>
    </citation>
    <scope>NUCLEOTIDE SEQUENCE [LARGE SCALE GENOMIC DNA]</scope>
    <source>
        <strain evidence="17">ATCC BAA-1111 / DSM 21527 / NCTC 11395 / H</strain>
    </source>
</reference>
<keyword evidence="12 15" id="KW-0456">Lyase</keyword>
<evidence type="ECO:0000256" key="8">
    <source>
        <dbReference type="ARBA" id="ARBA00022919"/>
    </source>
</evidence>
<dbReference type="PANTHER" id="PTHR42735:SF6">
    <property type="entry name" value="SPHINGOSINE-1-PHOSPHATE LYASE 1"/>
    <property type="match status" value="1"/>
</dbReference>
<dbReference type="GO" id="GO:0030170">
    <property type="term" value="F:pyridoxal phosphate binding"/>
    <property type="evidence" value="ECO:0007669"/>
    <property type="project" value="InterPro"/>
</dbReference>
<evidence type="ECO:0000256" key="1">
    <source>
        <dbReference type="ARBA" id="ARBA00001933"/>
    </source>
</evidence>
<evidence type="ECO:0000256" key="9">
    <source>
        <dbReference type="ARBA" id="ARBA00022989"/>
    </source>
</evidence>
<evidence type="ECO:0000256" key="3">
    <source>
        <dbReference type="ARBA" id="ARBA00004760"/>
    </source>
</evidence>
<dbReference type="InterPro" id="IPR002129">
    <property type="entry name" value="PyrdxlP-dep_de-COase"/>
</dbReference>
<comment type="subcellular location">
    <subcellularLocation>
        <location evidence="2">Endoplasmic reticulum membrane</location>
        <topology evidence="2">Single-pass membrane protein</topology>
    </subcellularLocation>
</comment>
<evidence type="ECO:0000256" key="11">
    <source>
        <dbReference type="ARBA" id="ARBA00023136"/>
    </source>
</evidence>
<evidence type="ECO:0000313" key="16">
    <source>
        <dbReference type="EMBL" id="AFM12829.1"/>
    </source>
</evidence>
<keyword evidence="6" id="KW-0256">Endoplasmic reticulum</keyword>
<dbReference type="Gene3D" id="3.40.640.10">
    <property type="entry name" value="Type I PLP-dependent aspartate aminotransferase-like (Major domain)"/>
    <property type="match status" value="1"/>
</dbReference>
<dbReference type="GO" id="GO:0030149">
    <property type="term" value="P:sphingolipid catabolic process"/>
    <property type="evidence" value="ECO:0007669"/>
    <property type="project" value="TreeGrafter"/>
</dbReference>
<keyword evidence="7 14" id="KW-0663">Pyridoxal phosphate</keyword>
<dbReference type="AlphaFoldDB" id="I4B6C2"/>
<dbReference type="RefSeq" id="WP_014803335.1">
    <property type="nucleotide sequence ID" value="NC_018020.1"/>
</dbReference>
<evidence type="ECO:0000256" key="4">
    <source>
        <dbReference type="ARBA" id="ARBA00004991"/>
    </source>
</evidence>
<dbReference type="InterPro" id="IPR015422">
    <property type="entry name" value="PyrdxlP-dep_Trfase_small"/>
</dbReference>
<dbReference type="GO" id="GO:0008117">
    <property type="term" value="F:sphinganine-1-phosphate aldolase activity"/>
    <property type="evidence" value="ECO:0007669"/>
    <property type="project" value="TreeGrafter"/>
</dbReference>
<comment type="similarity">
    <text evidence="13">Belongs to the group II decarboxylase family. Sphingosine-1-phosphate lyase subfamily.</text>
</comment>
<evidence type="ECO:0000256" key="14">
    <source>
        <dbReference type="PIRSR" id="PIRSR602129-50"/>
    </source>
</evidence>
<evidence type="ECO:0000313" key="17">
    <source>
        <dbReference type="Proteomes" id="UP000006048"/>
    </source>
</evidence>
<dbReference type="InterPro" id="IPR015424">
    <property type="entry name" value="PyrdxlP-dep_Trfase"/>
</dbReference>
<evidence type="ECO:0000256" key="2">
    <source>
        <dbReference type="ARBA" id="ARBA00004389"/>
    </source>
</evidence>
<keyword evidence="8" id="KW-0746">Sphingolipid metabolism</keyword>
<feature type="modified residue" description="N6-(pyridoxal phosphate)lysine" evidence="14">
    <location>
        <position position="316"/>
    </location>
</feature>